<evidence type="ECO:0000256" key="4">
    <source>
        <dbReference type="PIRSR" id="PIRSR606118-50"/>
    </source>
</evidence>
<evidence type="ECO:0000259" key="8">
    <source>
        <dbReference type="PROSITE" id="PS51737"/>
    </source>
</evidence>
<evidence type="ECO:0000256" key="5">
    <source>
        <dbReference type="PROSITE-ProRule" id="PRU10137"/>
    </source>
</evidence>
<keyword evidence="1" id="KW-0229">DNA integration</keyword>
<dbReference type="PROSITE" id="PS00397">
    <property type="entry name" value="RECOMBINASES_1"/>
    <property type="match status" value="1"/>
</dbReference>
<dbReference type="KEGG" id="kpul:GXN76_05140"/>
<dbReference type="Pfam" id="PF00239">
    <property type="entry name" value="Resolvase"/>
    <property type="match status" value="1"/>
</dbReference>
<dbReference type="Gene3D" id="3.90.1750.20">
    <property type="entry name" value="Putative Large Serine Recombinase, Chain B, Domain 2"/>
    <property type="match status" value="1"/>
</dbReference>
<dbReference type="PROSITE" id="PS51736">
    <property type="entry name" value="RECOMBINASES_3"/>
    <property type="match status" value="1"/>
</dbReference>
<evidence type="ECO:0000313" key="9">
    <source>
        <dbReference type="EMBL" id="QKG83920.1"/>
    </source>
</evidence>
<dbReference type="InterPro" id="IPR006118">
    <property type="entry name" value="Recombinase_CS"/>
</dbReference>
<feature type="domain" description="Recombinase" evidence="8">
    <location>
        <begin position="158"/>
        <end position="260"/>
    </location>
</feature>
<dbReference type="PROSITE" id="PS51737">
    <property type="entry name" value="RECOMBINASE_DNA_BIND"/>
    <property type="match status" value="1"/>
</dbReference>
<accession>A0A7D3XZV2</accession>
<keyword evidence="6" id="KW-0175">Coiled coil</keyword>
<dbReference type="AlphaFoldDB" id="A0A7D3XZV2"/>
<proteinExistence type="predicted"/>
<dbReference type="GO" id="GO:0000150">
    <property type="term" value="F:DNA strand exchange activity"/>
    <property type="evidence" value="ECO:0007669"/>
    <property type="project" value="InterPro"/>
</dbReference>
<dbReference type="EMBL" id="CP048104">
    <property type="protein sequence ID" value="QKG83920.1"/>
    <property type="molecule type" value="Genomic_DNA"/>
</dbReference>
<dbReference type="PANTHER" id="PTHR30461">
    <property type="entry name" value="DNA-INVERTASE FROM LAMBDOID PROPHAGE"/>
    <property type="match status" value="1"/>
</dbReference>
<dbReference type="PANTHER" id="PTHR30461:SF23">
    <property type="entry name" value="DNA RECOMBINASE-RELATED"/>
    <property type="match status" value="1"/>
</dbReference>
<dbReference type="InterPro" id="IPR050639">
    <property type="entry name" value="SSR_resolvase"/>
</dbReference>
<feature type="active site" description="O-(5'-phospho-DNA)-serine intermediate" evidence="4 5">
    <location>
        <position position="10"/>
    </location>
</feature>
<dbReference type="InterPro" id="IPR025827">
    <property type="entry name" value="Zn_ribbon_recom_dom"/>
</dbReference>
<reference evidence="9 10" key="1">
    <citation type="submission" date="2020-01" db="EMBL/GenBank/DDBJ databases">
        <authorList>
            <person name="Gulvik C.A."/>
            <person name="Batra D.G."/>
        </authorList>
    </citation>
    <scope>NUCLEOTIDE SEQUENCE [LARGE SCALE GENOMIC DNA]</scope>
    <source>
        <strain evidence="9 10">W9323</strain>
    </source>
</reference>
<evidence type="ECO:0000256" key="3">
    <source>
        <dbReference type="ARBA" id="ARBA00023172"/>
    </source>
</evidence>
<keyword evidence="2" id="KW-0238">DNA-binding</keyword>
<dbReference type="Proteomes" id="UP000503088">
    <property type="component" value="Chromosome"/>
</dbReference>
<dbReference type="GO" id="GO:0003677">
    <property type="term" value="F:DNA binding"/>
    <property type="evidence" value="ECO:0007669"/>
    <property type="project" value="UniProtKB-KW"/>
</dbReference>
<dbReference type="Pfam" id="PF07508">
    <property type="entry name" value="Recombinase"/>
    <property type="match status" value="1"/>
</dbReference>
<keyword evidence="10" id="KW-1185">Reference proteome</keyword>
<dbReference type="InterPro" id="IPR038109">
    <property type="entry name" value="DNA_bind_recomb_sf"/>
</dbReference>
<feature type="coiled-coil region" evidence="6">
    <location>
        <begin position="350"/>
        <end position="412"/>
    </location>
</feature>
<dbReference type="GO" id="GO:0015074">
    <property type="term" value="P:DNA integration"/>
    <property type="evidence" value="ECO:0007669"/>
    <property type="project" value="UniProtKB-KW"/>
</dbReference>
<dbReference type="CDD" id="cd03768">
    <property type="entry name" value="SR_ResInv"/>
    <property type="match status" value="1"/>
</dbReference>
<dbReference type="Gene3D" id="3.40.50.1390">
    <property type="entry name" value="Resolvase, N-terminal catalytic domain"/>
    <property type="match status" value="1"/>
</dbReference>
<name>A0A7D3XZV2_9BACL</name>
<evidence type="ECO:0000259" key="7">
    <source>
        <dbReference type="PROSITE" id="PS51736"/>
    </source>
</evidence>
<evidence type="ECO:0000256" key="6">
    <source>
        <dbReference type="SAM" id="Coils"/>
    </source>
</evidence>
<evidence type="ECO:0000313" key="10">
    <source>
        <dbReference type="Proteomes" id="UP000503088"/>
    </source>
</evidence>
<keyword evidence="3" id="KW-0233">DNA recombination</keyword>
<gene>
    <name evidence="9" type="ORF">GXN76_05140</name>
</gene>
<feature type="domain" description="Resolvase/invertase-type recombinase catalytic" evidence="7">
    <location>
        <begin position="2"/>
        <end position="150"/>
    </location>
</feature>
<dbReference type="SUPFAM" id="SSF53041">
    <property type="entry name" value="Resolvase-like"/>
    <property type="match status" value="1"/>
</dbReference>
<protein>
    <submittedName>
        <fullName evidence="9">Recombinase family protein</fullName>
    </submittedName>
</protein>
<dbReference type="InterPro" id="IPR036162">
    <property type="entry name" value="Resolvase-like_N_sf"/>
</dbReference>
<dbReference type="InterPro" id="IPR006119">
    <property type="entry name" value="Resolv_N"/>
</dbReference>
<evidence type="ECO:0000256" key="2">
    <source>
        <dbReference type="ARBA" id="ARBA00023125"/>
    </source>
</evidence>
<dbReference type="Pfam" id="PF13408">
    <property type="entry name" value="Zn_ribbon_recom"/>
    <property type="match status" value="1"/>
</dbReference>
<dbReference type="InterPro" id="IPR011109">
    <property type="entry name" value="DNA_bind_recombinase_dom"/>
</dbReference>
<evidence type="ECO:0000256" key="1">
    <source>
        <dbReference type="ARBA" id="ARBA00022908"/>
    </source>
</evidence>
<organism evidence="9 10">
    <name type="scientific">Kroppenstedtia pulmonis</name>
    <dbReference type="NCBI Taxonomy" id="1380685"/>
    <lineage>
        <taxon>Bacteria</taxon>
        <taxon>Bacillati</taxon>
        <taxon>Bacillota</taxon>
        <taxon>Bacilli</taxon>
        <taxon>Bacillales</taxon>
        <taxon>Thermoactinomycetaceae</taxon>
        <taxon>Kroppenstedtia</taxon>
    </lineage>
</organism>
<dbReference type="SMART" id="SM00857">
    <property type="entry name" value="Resolvase"/>
    <property type="match status" value="1"/>
</dbReference>
<sequence>MTVALYCRVSTDEQVQQGFSIDNQKERLQAFALSQGWTDYRFYIDDGYTGTNMDRPGLKRMIQHAEDGTIRTIVVYRLDRLGRRQKDVLFLLEDVFEKSNVAFKSATEPFDTATPLGKAMIGILAVFAQLERDTIVERTTAGRRQRIRSGKWYGGRVPFGYQWNSTTQTLEVVPEESTLVKEAFSMYLQGHSSSYIADWLTSRSTARFFDHSVIRTMLQRPIYTGHMNNAGKLVEGQHEGIIDGETYERVQQELHKRQTGRPPVGEYLLSGILRCGICGGPVIHVWASGKRYEYYACKAQHVRQRNKGHHCSLGYTRKEKLDSWVAERLKQISLNPEQVEVQLKTLTTMQQEQRDRTAELEQRLENINHRLERWYDAFEQGLLNPAQLKKRIDSLEEERKTVMIRLDELDHTPKEQWAEGVIQTLETIGEAWDSMNFSEQKMVLRAALDHIVLFPDREPKLIWNV</sequence>